<feature type="domain" description="RelA/SpoT" evidence="1">
    <location>
        <begin position="2"/>
        <end position="107"/>
    </location>
</feature>
<gene>
    <name evidence="2" type="ORF">AGR13a_Cc210088</name>
</gene>
<dbReference type="PANTHER" id="PTHR47837">
    <property type="entry name" value="GTP PYROPHOSPHOKINASE YJBM"/>
    <property type="match status" value="1"/>
</dbReference>
<dbReference type="InterPro" id="IPR043519">
    <property type="entry name" value="NT_sf"/>
</dbReference>
<keyword evidence="3" id="KW-1185">Reference proteome</keyword>
<dbReference type="CDD" id="cd05399">
    <property type="entry name" value="NT_Rel-Spo_like"/>
    <property type="match status" value="1"/>
</dbReference>
<accession>A0ABP2BI64</accession>
<dbReference type="InterPro" id="IPR007685">
    <property type="entry name" value="RelA_SpoT"/>
</dbReference>
<sequence>MQLARMHDIAGCRLIFEDIFSLNETRRQIIGSKFKHKLRNSLGDYDYIATPKNTGYRGVHDVYEYVSYSGSAEKWNGLQIELQYRTKTQHAWATAVEIVGSLTGNESKFDRGDKDHQQFFRLSSELLARRHEDKKSCLPDLTDREIVSKIIEIERKIGVIRLLEGIHVSAEQLKDARNLILRMGPKGVLTVYGFTKTKTALERYFELEEEEGEDDIVFVRGDTNDGIRSAFRNYFSDARDFTSLIHTALR</sequence>
<proteinExistence type="predicted"/>
<dbReference type="EMBL" id="FBWH01000014">
    <property type="protein sequence ID" value="CUX20469.1"/>
    <property type="molecule type" value="Genomic_DNA"/>
</dbReference>
<dbReference type="PANTHER" id="PTHR47837:SF1">
    <property type="entry name" value="GTP PYROPHOSPHOKINASE YJBM"/>
    <property type="match status" value="1"/>
</dbReference>
<dbReference type="InterPro" id="IPR052366">
    <property type="entry name" value="GTP_Pyrophosphokinase"/>
</dbReference>
<dbReference type="Gene3D" id="3.30.460.10">
    <property type="entry name" value="Beta Polymerase, domain 2"/>
    <property type="match status" value="1"/>
</dbReference>
<evidence type="ECO:0000313" key="3">
    <source>
        <dbReference type="Proteomes" id="UP000191812"/>
    </source>
</evidence>
<dbReference type="SMART" id="SM00954">
    <property type="entry name" value="RelA_SpoT"/>
    <property type="match status" value="1"/>
</dbReference>
<dbReference type="SUPFAM" id="SSF81301">
    <property type="entry name" value="Nucleotidyltransferase"/>
    <property type="match status" value="1"/>
</dbReference>
<reference evidence="2 3" key="1">
    <citation type="submission" date="2016-01" db="EMBL/GenBank/DDBJ databases">
        <authorList>
            <person name="Regsiter A."/>
            <person name="william w."/>
        </authorList>
    </citation>
    <scope>NUCLEOTIDE SEQUENCE [LARGE SCALE GENOMIC DNA]</scope>
    <source>
        <strain evidence="2 3">CFBP 6927</strain>
    </source>
</reference>
<name>A0ABP2BI64_9HYPH</name>
<evidence type="ECO:0000313" key="2">
    <source>
        <dbReference type="EMBL" id="CUX20469.1"/>
    </source>
</evidence>
<evidence type="ECO:0000259" key="1">
    <source>
        <dbReference type="SMART" id="SM00954"/>
    </source>
</evidence>
<comment type="caution">
    <text evidence="2">The sequence shown here is derived from an EMBL/GenBank/DDBJ whole genome shotgun (WGS) entry which is preliminary data.</text>
</comment>
<organism evidence="2 3">
    <name type="scientific">Agrobacterium genomosp. 13 str. CFBP 6927</name>
    <dbReference type="NCBI Taxonomy" id="1183428"/>
    <lineage>
        <taxon>Bacteria</taxon>
        <taxon>Pseudomonadati</taxon>
        <taxon>Pseudomonadota</taxon>
        <taxon>Alphaproteobacteria</taxon>
        <taxon>Hyphomicrobiales</taxon>
        <taxon>Rhizobiaceae</taxon>
        <taxon>Rhizobium/Agrobacterium group</taxon>
        <taxon>Agrobacterium</taxon>
        <taxon>Agrobacterium tumefaciens complex</taxon>
    </lineage>
</organism>
<dbReference type="Pfam" id="PF04607">
    <property type="entry name" value="RelA_SpoT"/>
    <property type="match status" value="1"/>
</dbReference>
<dbReference type="Proteomes" id="UP000191812">
    <property type="component" value="Unassembled WGS sequence"/>
</dbReference>
<protein>
    <submittedName>
        <fullName evidence="2">RelA/SpoT domain-containing protein</fullName>
    </submittedName>
</protein>